<feature type="coiled-coil region" evidence="3">
    <location>
        <begin position="107"/>
        <end position="134"/>
    </location>
</feature>
<sequence>MGNQKKFLQKLFNILESKEHEDCIQWSPDGKSLLIISGELFEEQVMPSYFNSTKISTFYRQLSQYGFKVKQNEKKQKQFYHSNFEQGNFEKLLNIERRQRQLNQDYDSIISEENKKLKNELKLLQKQQQVIQAQLNIHTQIYLLICKQIKNVYDYLKQDEDNEEECRIFFESIIQIFKGFNHDIAQNIFEELKNIGGPLSPQPSPILFPYLKFN</sequence>
<comment type="caution">
    <text evidence="5">The sequence shown here is derived from an EMBL/GenBank/DDBJ whole genome shotgun (WGS) entry which is preliminary data.</text>
</comment>
<proteinExistence type="inferred from homology"/>
<accession>A0A8S1RA94</accession>
<gene>
    <name evidence="5" type="ORF">PSON_ATCC_30995.1.T1500044</name>
</gene>
<evidence type="ECO:0000256" key="1">
    <source>
        <dbReference type="ARBA" id="ARBA00023125"/>
    </source>
</evidence>
<protein>
    <recommendedName>
        <fullName evidence="4">HSF-type DNA-binding domain-containing protein</fullName>
    </recommendedName>
</protein>
<keyword evidence="3" id="KW-0175">Coiled coil</keyword>
<dbReference type="OrthoDB" id="310096at2759"/>
<evidence type="ECO:0000256" key="2">
    <source>
        <dbReference type="RuleBase" id="RU004020"/>
    </source>
</evidence>
<dbReference type="SMART" id="SM00415">
    <property type="entry name" value="HSF"/>
    <property type="match status" value="1"/>
</dbReference>
<dbReference type="PANTHER" id="PTHR10015:SF206">
    <property type="entry name" value="HSF-TYPE DNA-BINDING DOMAIN-CONTAINING PROTEIN"/>
    <property type="match status" value="1"/>
</dbReference>
<dbReference type="GO" id="GO:0043565">
    <property type="term" value="F:sequence-specific DNA binding"/>
    <property type="evidence" value="ECO:0007669"/>
    <property type="project" value="InterPro"/>
</dbReference>
<evidence type="ECO:0000259" key="4">
    <source>
        <dbReference type="SMART" id="SM00415"/>
    </source>
</evidence>
<dbReference type="Proteomes" id="UP000692954">
    <property type="component" value="Unassembled WGS sequence"/>
</dbReference>
<evidence type="ECO:0000256" key="3">
    <source>
        <dbReference type="SAM" id="Coils"/>
    </source>
</evidence>
<keyword evidence="1" id="KW-0238">DNA-binding</keyword>
<dbReference type="FunFam" id="1.10.10.10:FF:000592">
    <property type="entry name" value="Uncharacterized protein"/>
    <property type="match status" value="1"/>
</dbReference>
<dbReference type="AlphaFoldDB" id="A0A8S1RA94"/>
<dbReference type="Pfam" id="PF00447">
    <property type="entry name" value="HSF_DNA-bind"/>
    <property type="match status" value="1"/>
</dbReference>
<reference evidence="5" key="1">
    <citation type="submission" date="2021-01" db="EMBL/GenBank/DDBJ databases">
        <authorList>
            <consortium name="Genoscope - CEA"/>
            <person name="William W."/>
        </authorList>
    </citation>
    <scope>NUCLEOTIDE SEQUENCE</scope>
</reference>
<feature type="domain" description="HSF-type DNA-binding" evidence="4">
    <location>
        <begin position="3"/>
        <end position="98"/>
    </location>
</feature>
<evidence type="ECO:0000313" key="6">
    <source>
        <dbReference type="Proteomes" id="UP000692954"/>
    </source>
</evidence>
<evidence type="ECO:0000313" key="5">
    <source>
        <dbReference type="EMBL" id="CAD8124264.1"/>
    </source>
</evidence>
<dbReference type="GO" id="GO:0003700">
    <property type="term" value="F:DNA-binding transcription factor activity"/>
    <property type="evidence" value="ECO:0007669"/>
    <property type="project" value="InterPro"/>
</dbReference>
<keyword evidence="6" id="KW-1185">Reference proteome</keyword>
<organism evidence="5 6">
    <name type="scientific">Paramecium sonneborni</name>
    <dbReference type="NCBI Taxonomy" id="65129"/>
    <lineage>
        <taxon>Eukaryota</taxon>
        <taxon>Sar</taxon>
        <taxon>Alveolata</taxon>
        <taxon>Ciliophora</taxon>
        <taxon>Intramacronucleata</taxon>
        <taxon>Oligohymenophorea</taxon>
        <taxon>Peniculida</taxon>
        <taxon>Parameciidae</taxon>
        <taxon>Paramecium</taxon>
    </lineage>
</organism>
<dbReference type="PANTHER" id="PTHR10015">
    <property type="entry name" value="HEAT SHOCK TRANSCRIPTION FACTOR"/>
    <property type="match status" value="1"/>
</dbReference>
<dbReference type="InterPro" id="IPR000232">
    <property type="entry name" value="HSF_DNA-bd"/>
</dbReference>
<dbReference type="EMBL" id="CAJJDN010000150">
    <property type="protein sequence ID" value="CAD8124264.1"/>
    <property type="molecule type" value="Genomic_DNA"/>
</dbReference>
<name>A0A8S1RA94_9CILI</name>
<comment type="similarity">
    <text evidence="2">Belongs to the HSF family.</text>
</comment>